<evidence type="ECO:0000313" key="2">
    <source>
        <dbReference type="EMBL" id="PZO44654.1"/>
    </source>
</evidence>
<dbReference type="NCBIfam" id="NF038065">
    <property type="entry name" value="Pr6Pr"/>
    <property type="match status" value="1"/>
</dbReference>
<protein>
    <recommendedName>
        <fullName evidence="4">Pr6Pr family membrane protein</fullName>
    </recommendedName>
</protein>
<reference evidence="2 3" key="2">
    <citation type="submission" date="2018-06" db="EMBL/GenBank/DDBJ databases">
        <title>Metagenomic assembly of (sub)arctic Cyanobacteria and their associated microbiome from non-axenic cultures.</title>
        <authorList>
            <person name="Baurain D."/>
        </authorList>
    </citation>
    <scope>NUCLEOTIDE SEQUENCE [LARGE SCALE GENOMIC DNA]</scope>
    <source>
        <strain evidence="2">ULC041bin1</strain>
    </source>
</reference>
<proteinExistence type="predicted"/>
<name>A0A2W4WHQ7_9CYAN</name>
<dbReference type="Proteomes" id="UP000249081">
    <property type="component" value="Unassembled WGS sequence"/>
</dbReference>
<sequence length="221" mass="24281">MARSSGLRQFAALAALVGWFALAAQFYLSGELGVANGNGVLGGVVSFFSYFTILTNGLGAIALTAAAMAERTTPAWLRYFRRPGVVTAITASIIVVGSVYFLVLRHIWAPQGLQWLADVLLHYAMPPLFFIYWWWAVLKPALRPAAIPRWTLYPLAYAVYALVLGAMRGRYPYPFIDVIALGYPRVLVNAVVILAVFAALCLALIWLGRLDQRRSVSSRLG</sequence>
<keyword evidence="1" id="KW-0812">Transmembrane</keyword>
<feature type="transmembrane region" description="Helical" evidence="1">
    <location>
        <begin position="120"/>
        <end position="138"/>
    </location>
</feature>
<dbReference type="InterPro" id="IPR049713">
    <property type="entry name" value="Pr6Pr-like"/>
</dbReference>
<keyword evidence="1" id="KW-0472">Membrane</keyword>
<evidence type="ECO:0000256" key="1">
    <source>
        <dbReference type="SAM" id="Phobius"/>
    </source>
</evidence>
<feature type="transmembrane region" description="Helical" evidence="1">
    <location>
        <begin position="150"/>
        <end position="167"/>
    </location>
</feature>
<gene>
    <name evidence="2" type="ORF">DCF17_03750</name>
</gene>
<comment type="caution">
    <text evidence="2">The sequence shown here is derived from an EMBL/GenBank/DDBJ whole genome shotgun (WGS) entry which is preliminary data.</text>
</comment>
<dbReference type="EMBL" id="QBMN01000016">
    <property type="protein sequence ID" value="PZO44654.1"/>
    <property type="molecule type" value="Genomic_DNA"/>
</dbReference>
<dbReference type="AlphaFoldDB" id="A0A2W4WHQ7"/>
<accession>A0A2W4WHQ7</accession>
<evidence type="ECO:0000313" key="3">
    <source>
        <dbReference type="Proteomes" id="UP000249081"/>
    </source>
</evidence>
<keyword evidence="1" id="KW-1133">Transmembrane helix</keyword>
<reference evidence="3" key="1">
    <citation type="submission" date="2018-04" db="EMBL/GenBank/DDBJ databases">
        <authorList>
            <person name="Cornet L."/>
        </authorList>
    </citation>
    <scope>NUCLEOTIDE SEQUENCE [LARGE SCALE GENOMIC DNA]</scope>
</reference>
<organism evidence="2 3">
    <name type="scientific">Shackletoniella antarctica</name>
    <dbReference type="NCBI Taxonomy" id="268115"/>
    <lineage>
        <taxon>Bacteria</taxon>
        <taxon>Bacillati</taxon>
        <taxon>Cyanobacteriota</taxon>
        <taxon>Cyanophyceae</taxon>
        <taxon>Oculatellales</taxon>
        <taxon>Oculatellaceae</taxon>
        <taxon>Shackletoniella</taxon>
    </lineage>
</organism>
<feature type="transmembrane region" description="Helical" evidence="1">
    <location>
        <begin position="85"/>
        <end position="108"/>
    </location>
</feature>
<feature type="transmembrane region" description="Helical" evidence="1">
    <location>
        <begin position="47"/>
        <end position="69"/>
    </location>
</feature>
<evidence type="ECO:0008006" key="4">
    <source>
        <dbReference type="Google" id="ProtNLM"/>
    </source>
</evidence>
<feature type="transmembrane region" description="Helical" evidence="1">
    <location>
        <begin position="187"/>
        <end position="207"/>
    </location>
</feature>